<reference evidence="2" key="1">
    <citation type="submission" date="2015-11" db="EMBL/GenBank/DDBJ databases">
        <title>De novo transcriptome assembly of four potential Pierce s Disease insect vectors from Arizona vineyards.</title>
        <authorList>
            <person name="Tassone E.E."/>
        </authorList>
    </citation>
    <scope>NUCLEOTIDE SEQUENCE</scope>
</reference>
<feature type="compositionally biased region" description="Basic and acidic residues" evidence="1">
    <location>
        <begin position="71"/>
        <end position="81"/>
    </location>
</feature>
<accession>A0A1B6J3T2</accession>
<protein>
    <submittedName>
        <fullName evidence="2">Uncharacterized protein</fullName>
    </submittedName>
</protein>
<dbReference type="EMBL" id="GECU01013875">
    <property type="protein sequence ID" value="JAS93831.1"/>
    <property type="molecule type" value="Transcribed_RNA"/>
</dbReference>
<sequence>FATKSTTIYKHIYSPACEVLNFITSTLEVLTSAQHSTRQQPGKVQGIQDTEGELCSGRGGPRAGSTGGGREGQRKRVRQELELEDQLLSPRDSLQVQASQQVLQAQQALQAQQVRQAQEIRQAPQAQRPLPRKASHTTRGGTVRCLPPAPALHSPG</sequence>
<dbReference type="AlphaFoldDB" id="A0A1B6J3T2"/>
<feature type="region of interest" description="Disordered" evidence="1">
    <location>
        <begin position="116"/>
        <end position="156"/>
    </location>
</feature>
<feature type="region of interest" description="Disordered" evidence="1">
    <location>
        <begin position="34"/>
        <end position="94"/>
    </location>
</feature>
<gene>
    <name evidence="2" type="ORF">g.4935</name>
</gene>
<feature type="compositionally biased region" description="Gly residues" evidence="1">
    <location>
        <begin position="57"/>
        <end position="70"/>
    </location>
</feature>
<evidence type="ECO:0000313" key="2">
    <source>
        <dbReference type="EMBL" id="JAS93831.1"/>
    </source>
</evidence>
<evidence type="ECO:0000256" key="1">
    <source>
        <dbReference type="SAM" id="MobiDB-lite"/>
    </source>
</evidence>
<organism evidence="2">
    <name type="scientific">Homalodisca liturata</name>
    <dbReference type="NCBI Taxonomy" id="320908"/>
    <lineage>
        <taxon>Eukaryota</taxon>
        <taxon>Metazoa</taxon>
        <taxon>Ecdysozoa</taxon>
        <taxon>Arthropoda</taxon>
        <taxon>Hexapoda</taxon>
        <taxon>Insecta</taxon>
        <taxon>Pterygota</taxon>
        <taxon>Neoptera</taxon>
        <taxon>Paraneoptera</taxon>
        <taxon>Hemiptera</taxon>
        <taxon>Auchenorrhyncha</taxon>
        <taxon>Membracoidea</taxon>
        <taxon>Cicadellidae</taxon>
        <taxon>Cicadellinae</taxon>
        <taxon>Proconiini</taxon>
        <taxon>Homalodisca</taxon>
    </lineage>
</organism>
<name>A0A1B6J3T2_9HEMI</name>
<feature type="non-terminal residue" evidence="2">
    <location>
        <position position="156"/>
    </location>
</feature>
<feature type="non-terminal residue" evidence="2">
    <location>
        <position position="1"/>
    </location>
</feature>
<proteinExistence type="predicted"/>